<evidence type="ECO:0000256" key="3">
    <source>
        <dbReference type="ARBA" id="ARBA00009677"/>
    </source>
</evidence>
<gene>
    <name evidence="9" type="ORF">C7H73_15315</name>
</gene>
<organism evidence="9 10">
    <name type="scientific">Pulveribacter suum</name>
    <dbReference type="NCBI Taxonomy" id="2116657"/>
    <lineage>
        <taxon>Bacteria</taxon>
        <taxon>Pseudomonadati</taxon>
        <taxon>Pseudomonadota</taxon>
        <taxon>Betaproteobacteria</taxon>
        <taxon>Burkholderiales</taxon>
        <taxon>Comamonadaceae</taxon>
        <taxon>Pulveribacter</taxon>
    </lineage>
</organism>
<dbReference type="GO" id="GO:0005198">
    <property type="term" value="F:structural molecule activity"/>
    <property type="evidence" value="ECO:0007669"/>
    <property type="project" value="InterPro"/>
</dbReference>
<dbReference type="AlphaFoldDB" id="A0A2P1NPB1"/>
<dbReference type="GO" id="GO:0009424">
    <property type="term" value="C:bacterial-type flagellum hook"/>
    <property type="evidence" value="ECO:0007669"/>
    <property type="project" value="InterPro"/>
</dbReference>
<keyword evidence="5" id="KW-0964">Secreted</keyword>
<dbReference type="InterPro" id="IPR010930">
    <property type="entry name" value="Flg_bb/hook_C_dom"/>
</dbReference>
<comment type="subcellular location">
    <subcellularLocation>
        <location evidence="1">Bacterial flagellum</location>
    </subcellularLocation>
    <subcellularLocation>
        <location evidence="2">Secreted</location>
    </subcellularLocation>
</comment>
<reference evidence="10" key="1">
    <citation type="submission" date="2018-03" db="EMBL/GenBank/DDBJ databases">
        <title>Genome sequencing of Melaminivora sp. strain SC2-7.</title>
        <authorList>
            <person name="Kim S.-J."/>
            <person name="Heo J."/>
            <person name="Ahn J.-H."/>
            <person name="Kwon S.-W."/>
        </authorList>
    </citation>
    <scope>NUCLEOTIDE SEQUENCE [LARGE SCALE GENOMIC DNA]</scope>
    <source>
        <strain evidence="10">SC2-7</strain>
    </source>
</reference>
<sequence>MSLLNVGARALLANQVALQTTGHNIANVSVAGYSRQNVVMQTVPGQFTGAGYIGKGVQVATILRNHNELLTRQAAAAQAVQAADTTRAERVSQLQDVFKGGTSGLGAAITDMLNSLGDVINSPTDITARTVSLTRMDEMAARMRSSAEQLQQIEGAVNEQLKTDVVRINSLAGSIADVNEQIARVKGNGQTPNDLLDRRDQLIRELNQYVQTTQIPADDGTVGVFVGGSQALVLGATAAQLSIDESQLFPGSRQQGLYFVRAGAAPVELNDSMLGGGEVAGLLRFANQDLAEGRNLLGRMALAIGTTMNYQQKLGLTLDGQPGKALFALPAQVTGATRGTSQGHIDLGNSAALSPTQFAASDYEVRFANTGSAGQVVRLSDGKAFAFADLNDLRSQKIDGLTFDFDAAHPPTAGERVLFQPFAGAAANLQMLVYSPRDLAAANPVNAAMGTTNSGTLQLAGLKATGLQWNGVSSSVQTTGSITAPPSPTPPATGGGVTLTFNANGEFNLGGTTGTPLDMNANPPVLLAGPPYAYVPGQAIHIDGWSITLQGTPADGDTVKVGNALDPQYGDIYTRNAGNAGALQQLRDVKMFDESTLADGYAGLMAQVGTRTQSAAYAAKLSESIASNLEASRTAVSGVNLDEEAAKLIQYQQAYQASAKMLQVAQTIFDNLLQTMGR</sequence>
<evidence type="ECO:0000259" key="7">
    <source>
        <dbReference type="Pfam" id="PF06429"/>
    </source>
</evidence>
<dbReference type="Pfam" id="PF22638">
    <property type="entry name" value="FlgK_D1"/>
    <property type="match status" value="1"/>
</dbReference>
<dbReference type="PANTHER" id="PTHR30033:SF1">
    <property type="entry name" value="FLAGELLAR HOOK-ASSOCIATED PROTEIN 1"/>
    <property type="match status" value="1"/>
</dbReference>
<evidence type="ECO:0000256" key="2">
    <source>
        <dbReference type="ARBA" id="ARBA00004613"/>
    </source>
</evidence>
<dbReference type="SUPFAM" id="SSF64518">
    <property type="entry name" value="Phase 1 flagellin"/>
    <property type="match status" value="1"/>
</dbReference>
<dbReference type="RefSeq" id="WP_106847451.1">
    <property type="nucleotide sequence ID" value="NZ_CP027792.1"/>
</dbReference>
<dbReference type="PRINTS" id="PR01005">
    <property type="entry name" value="FLGHOOKAP1"/>
</dbReference>
<dbReference type="GO" id="GO:0005576">
    <property type="term" value="C:extracellular region"/>
    <property type="evidence" value="ECO:0007669"/>
    <property type="project" value="UniProtKB-SubCell"/>
</dbReference>
<evidence type="ECO:0000256" key="1">
    <source>
        <dbReference type="ARBA" id="ARBA00004365"/>
    </source>
</evidence>
<proteinExistence type="inferred from homology"/>
<comment type="similarity">
    <text evidence="3">Belongs to the flagella basal body rod proteins family.</text>
</comment>
<evidence type="ECO:0000256" key="6">
    <source>
        <dbReference type="ARBA" id="ARBA00023143"/>
    </source>
</evidence>
<keyword evidence="9" id="KW-0966">Cell projection</keyword>
<feature type="domain" description="Flagellar hook-associated protein FlgK helical" evidence="8">
    <location>
        <begin position="92"/>
        <end position="327"/>
    </location>
</feature>
<keyword evidence="6" id="KW-0975">Bacterial flagellum</keyword>
<dbReference type="Pfam" id="PF06429">
    <property type="entry name" value="Flg_bbr_C"/>
    <property type="match status" value="1"/>
</dbReference>
<evidence type="ECO:0000313" key="9">
    <source>
        <dbReference type="EMBL" id="AVP58900.1"/>
    </source>
</evidence>
<dbReference type="PANTHER" id="PTHR30033">
    <property type="entry name" value="FLAGELLAR HOOK-ASSOCIATED PROTEIN 1"/>
    <property type="match status" value="1"/>
</dbReference>
<keyword evidence="9" id="KW-0282">Flagellum</keyword>
<accession>A0A2P1NPB1</accession>
<dbReference type="InterPro" id="IPR002371">
    <property type="entry name" value="FlgK"/>
</dbReference>
<dbReference type="GO" id="GO:0044780">
    <property type="term" value="P:bacterial-type flagellum assembly"/>
    <property type="evidence" value="ECO:0007669"/>
    <property type="project" value="InterPro"/>
</dbReference>
<evidence type="ECO:0000256" key="4">
    <source>
        <dbReference type="ARBA" id="ARBA00016244"/>
    </source>
</evidence>
<keyword evidence="9" id="KW-0969">Cilium</keyword>
<dbReference type="InterPro" id="IPR053927">
    <property type="entry name" value="FlgK_helical"/>
</dbReference>
<evidence type="ECO:0000313" key="10">
    <source>
        <dbReference type="Proteomes" id="UP000241829"/>
    </source>
</evidence>
<protein>
    <recommendedName>
        <fullName evidence="4">Flagellar hook-associated protein 1</fullName>
    </recommendedName>
</protein>
<evidence type="ECO:0000256" key="5">
    <source>
        <dbReference type="ARBA" id="ARBA00022525"/>
    </source>
</evidence>
<dbReference type="KEGG" id="melm:C7H73_15315"/>
<dbReference type="OrthoDB" id="9802553at2"/>
<evidence type="ECO:0000259" key="8">
    <source>
        <dbReference type="Pfam" id="PF22638"/>
    </source>
</evidence>
<dbReference type="Proteomes" id="UP000241829">
    <property type="component" value="Chromosome"/>
</dbReference>
<feature type="domain" description="Flagellar basal-body/hook protein C-terminal" evidence="7">
    <location>
        <begin position="636"/>
        <end position="674"/>
    </location>
</feature>
<keyword evidence="10" id="KW-1185">Reference proteome</keyword>
<name>A0A2P1NPB1_9BURK</name>
<dbReference type="EMBL" id="CP027792">
    <property type="protein sequence ID" value="AVP58900.1"/>
    <property type="molecule type" value="Genomic_DNA"/>
</dbReference>
<dbReference type="NCBIfam" id="TIGR02492">
    <property type="entry name" value="flgK_ends"/>
    <property type="match status" value="1"/>
</dbReference>